<dbReference type="EMBL" id="QAAA01000004">
    <property type="protein sequence ID" value="PTN03071.1"/>
    <property type="molecule type" value="Genomic_DNA"/>
</dbReference>
<sequence length="220" mass="23678">MAGLRLDLEPGWKTYWRIPGEAGIPPRFDWSASENLKGVRIHWPRPILFTQNGMRSLGYEEKVVLPLELTPANPDAPMHLRLRIGMGVCKEICMPLTLELSARIPADTPPAALNAWMARRPLPAGAAHVKGVKCALSPARTGLRLTAEIEMPSLGGQETAIFELRGAGAWLSDSPTRRTGNRLSAGADLSGDTLIVDRSALRITVLGNDTAVEILGCSGG</sequence>
<name>A0A2T5BUI1_9RHOB</name>
<proteinExistence type="predicted"/>
<keyword evidence="3" id="KW-1185">Reference proteome</keyword>
<dbReference type="Pfam" id="PF11412">
    <property type="entry name" value="DsbD_N"/>
    <property type="match status" value="1"/>
</dbReference>
<dbReference type="AlphaFoldDB" id="A0A2T5BUI1"/>
<dbReference type="Proteomes" id="UP000243859">
    <property type="component" value="Unassembled WGS sequence"/>
</dbReference>
<dbReference type="InterPro" id="IPR028250">
    <property type="entry name" value="DsbDN"/>
</dbReference>
<evidence type="ECO:0000259" key="1">
    <source>
        <dbReference type="Pfam" id="PF11412"/>
    </source>
</evidence>
<comment type="caution">
    <text evidence="2">The sequence shown here is derived from an EMBL/GenBank/DDBJ whole genome shotgun (WGS) entry which is preliminary data.</text>
</comment>
<accession>A0A2T5BUI1</accession>
<feature type="domain" description="Thiol:disulfide interchange protein DsbD N-terminal" evidence="1">
    <location>
        <begin position="2"/>
        <end position="97"/>
    </location>
</feature>
<evidence type="ECO:0000313" key="3">
    <source>
        <dbReference type="Proteomes" id="UP000243859"/>
    </source>
</evidence>
<reference evidence="2 3" key="1">
    <citation type="submission" date="2018-04" db="EMBL/GenBank/DDBJ databases">
        <title>Genomic Encyclopedia of Archaeal and Bacterial Type Strains, Phase II (KMG-II): from individual species to whole genera.</title>
        <authorList>
            <person name="Goeker M."/>
        </authorList>
    </citation>
    <scope>NUCLEOTIDE SEQUENCE [LARGE SCALE GENOMIC DNA]</scope>
    <source>
        <strain evidence="2 3">DSM 18064</strain>
    </source>
</reference>
<organism evidence="2 3">
    <name type="scientific">Rhodovulum imhoffii</name>
    <dbReference type="NCBI Taxonomy" id="365340"/>
    <lineage>
        <taxon>Bacteria</taxon>
        <taxon>Pseudomonadati</taxon>
        <taxon>Pseudomonadota</taxon>
        <taxon>Alphaproteobacteria</taxon>
        <taxon>Rhodobacterales</taxon>
        <taxon>Paracoccaceae</taxon>
        <taxon>Rhodovulum</taxon>
    </lineage>
</organism>
<protein>
    <submittedName>
        <fullName evidence="2">Disulfide bond corrector protein DsbC</fullName>
    </submittedName>
</protein>
<gene>
    <name evidence="2" type="ORF">C8N32_104182</name>
</gene>
<evidence type="ECO:0000313" key="2">
    <source>
        <dbReference type="EMBL" id="PTN03071.1"/>
    </source>
</evidence>